<sequence length="130" mass="14329">MTDKVTRKSSPPIKVYCLPSEKRSIELQAKKAGLSAAKYLRDVGQGYLITSVVDFRAVRELARINGDLGRLGGLLKLWLSNDARTAHFDHATLRAVLNMVEENQLELSLAIANLVSPHGTLAAKFSKARR</sequence>
<accession>A0ABT0N3M1</accession>
<comment type="caution">
    <text evidence="1">The sequence shown here is derived from an EMBL/GenBank/DDBJ whole genome shotgun (WGS) entry which is preliminary data.</text>
</comment>
<protein>
    <submittedName>
        <fullName evidence="1">Conjugal transfer transcriptional regulator TraJ</fullName>
    </submittedName>
</protein>
<dbReference type="NCBIfam" id="NF010451">
    <property type="entry name" value="PRK13877.1"/>
    <property type="match status" value="1"/>
</dbReference>
<gene>
    <name evidence="1" type="primary">traJ</name>
    <name evidence="1" type="ORF">L2725_04380</name>
</gene>
<keyword evidence="2" id="KW-1185">Reference proteome</keyword>
<evidence type="ECO:0000313" key="1">
    <source>
        <dbReference type="EMBL" id="MCL2913022.1"/>
    </source>
</evidence>
<name>A0ABT0N3M1_9GAMM</name>
<dbReference type="Pfam" id="PF21983">
    <property type="entry name" value="NikA-like"/>
    <property type="match status" value="1"/>
</dbReference>
<organism evidence="1 2">
    <name type="scientific">Shewanella corallii</name>
    <dbReference type="NCBI Taxonomy" id="560080"/>
    <lineage>
        <taxon>Bacteria</taxon>
        <taxon>Pseudomonadati</taxon>
        <taxon>Pseudomonadota</taxon>
        <taxon>Gammaproteobacteria</taxon>
        <taxon>Alteromonadales</taxon>
        <taxon>Shewanellaceae</taxon>
        <taxon>Shewanella</taxon>
    </lineage>
</organism>
<reference evidence="1 2" key="1">
    <citation type="submission" date="2022-01" db="EMBL/GenBank/DDBJ databases">
        <title>Whole genome-based taxonomy of the Shewanellaceae.</title>
        <authorList>
            <person name="Martin-Rodriguez A.J."/>
        </authorList>
    </citation>
    <scope>NUCLEOTIDE SEQUENCE [LARGE SCALE GENOMIC DNA]</scope>
    <source>
        <strain evidence="1 2">DSM 21332</strain>
    </source>
</reference>
<dbReference type="Proteomes" id="UP001202831">
    <property type="component" value="Unassembled WGS sequence"/>
</dbReference>
<dbReference type="RefSeq" id="WP_249247803.1">
    <property type="nucleotide sequence ID" value="NZ_JAKIKT010000001.1"/>
</dbReference>
<proteinExistence type="predicted"/>
<dbReference type="EMBL" id="JAKIKT010000001">
    <property type="protein sequence ID" value="MCL2913022.1"/>
    <property type="molecule type" value="Genomic_DNA"/>
</dbReference>
<evidence type="ECO:0000313" key="2">
    <source>
        <dbReference type="Proteomes" id="UP001202831"/>
    </source>
</evidence>
<dbReference type="InterPro" id="IPR053842">
    <property type="entry name" value="NikA-like"/>
</dbReference>